<dbReference type="Gene3D" id="3.20.20.10">
    <property type="entry name" value="Alanine racemase"/>
    <property type="match status" value="1"/>
</dbReference>
<name>A0A4R2RZI1_9BACL</name>
<gene>
    <name evidence="6" type="ORF">EDD57_10249</name>
</gene>
<dbReference type="HAMAP" id="MF_02087">
    <property type="entry name" value="PLP_homeostasis"/>
    <property type="match status" value="1"/>
</dbReference>
<organism evidence="6 7">
    <name type="scientific">Baia soyae</name>
    <dbReference type="NCBI Taxonomy" id="1544746"/>
    <lineage>
        <taxon>Bacteria</taxon>
        <taxon>Bacillati</taxon>
        <taxon>Bacillota</taxon>
        <taxon>Bacilli</taxon>
        <taxon>Bacillales</taxon>
        <taxon>Thermoactinomycetaceae</taxon>
        <taxon>Baia</taxon>
    </lineage>
</organism>
<evidence type="ECO:0000256" key="3">
    <source>
        <dbReference type="PIRSR" id="PIRSR004848-1"/>
    </source>
</evidence>
<feature type="domain" description="Alanine racemase N-terminal" evidence="5">
    <location>
        <begin position="12"/>
        <end position="226"/>
    </location>
</feature>
<protein>
    <recommendedName>
        <fullName evidence="2">Pyridoxal phosphate homeostasis protein</fullName>
        <shortName evidence="2">PLP homeostasis protein</shortName>
    </recommendedName>
</protein>
<reference evidence="6 7" key="1">
    <citation type="submission" date="2019-03" db="EMBL/GenBank/DDBJ databases">
        <title>Genomic Encyclopedia of Type Strains, Phase IV (KMG-IV): sequencing the most valuable type-strain genomes for metagenomic binning, comparative biology and taxonomic classification.</title>
        <authorList>
            <person name="Goeker M."/>
        </authorList>
    </citation>
    <scope>NUCLEOTIDE SEQUENCE [LARGE SCALE GENOMIC DNA]</scope>
    <source>
        <strain evidence="6 7">DSM 46831</strain>
    </source>
</reference>
<dbReference type="PANTHER" id="PTHR10146:SF14">
    <property type="entry name" value="PYRIDOXAL PHOSPHATE HOMEOSTASIS PROTEIN"/>
    <property type="match status" value="1"/>
</dbReference>
<dbReference type="AlphaFoldDB" id="A0A4R2RZI1"/>
<evidence type="ECO:0000256" key="4">
    <source>
        <dbReference type="RuleBase" id="RU004514"/>
    </source>
</evidence>
<keyword evidence="1 2" id="KW-0663">Pyridoxal phosphate</keyword>
<dbReference type="InterPro" id="IPR001608">
    <property type="entry name" value="Ala_racemase_N"/>
</dbReference>
<dbReference type="SUPFAM" id="SSF51419">
    <property type="entry name" value="PLP-binding barrel"/>
    <property type="match status" value="1"/>
</dbReference>
<feature type="modified residue" description="N6-(pyridoxal phosphate)lysine" evidence="2 3">
    <location>
        <position position="36"/>
    </location>
</feature>
<comment type="similarity">
    <text evidence="2 4">Belongs to the pyridoxal phosphate-binding protein YggS/PROSC family.</text>
</comment>
<dbReference type="Pfam" id="PF01168">
    <property type="entry name" value="Ala_racemase_N"/>
    <property type="match status" value="1"/>
</dbReference>
<dbReference type="OrthoDB" id="9804072at2"/>
<evidence type="ECO:0000259" key="5">
    <source>
        <dbReference type="Pfam" id="PF01168"/>
    </source>
</evidence>
<evidence type="ECO:0000313" key="6">
    <source>
        <dbReference type="EMBL" id="TCP70407.1"/>
    </source>
</evidence>
<evidence type="ECO:0000256" key="1">
    <source>
        <dbReference type="ARBA" id="ARBA00022898"/>
    </source>
</evidence>
<accession>A0A4R2RZI1</accession>
<dbReference type="GO" id="GO:0030170">
    <property type="term" value="F:pyridoxal phosphate binding"/>
    <property type="evidence" value="ECO:0007669"/>
    <property type="project" value="UniProtKB-UniRule"/>
</dbReference>
<dbReference type="InterPro" id="IPR011078">
    <property type="entry name" value="PyrdxlP_homeostasis"/>
</dbReference>
<keyword evidence="7" id="KW-1185">Reference proteome</keyword>
<comment type="function">
    <text evidence="2">Pyridoxal 5'-phosphate (PLP)-binding protein, which is involved in PLP homeostasis.</text>
</comment>
<comment type="caution">
    <text evidence="6">The sequence shown here is derived from an EMBL/GenBank/DDBJ whole genome shotgun (WGS) entry which is preliminary data.</text>
</comment>
<dbReference type="Proteomes" id="UP000294746">
    <property type="component" value="Unassembled WGS sequence"/>
</dbReference>
<sequence>MQELENRLSEVQQRIGQACRRVGRNPDEVNVVAVTKYVDLDKTRQVLDAGCLHIGESRVQDAIPKWQELHNRGTWHMIGHLQRNKAKEVVGRFSYLHSLESIELAKEIERRAKSIQATMKCFIQVNISGEETKFGISRKELEDFTIEMANFSSIEVVGLMTMAPHIENREEIRSVFRELKECQHRLQKKQIPHVPMTELSMGMSQDFEIAIEEGATWIRLGSILMGE</sequence>
<comment type="cofactor">
    <cofactor evidence="3">
        <name>pyridoxal 5'-phosphate</name>
        <dbReference type="ChEBI" id="CHEBI:597326"/>
    </cofactor>
</comment>
<dbReference type="InterPro" id="IPR029066">
    <property type="entry name" value="PLP-binding_barrel"/>
</dbReference>
<dbReference type="CDD" id="cd00635">
    <property type="entry name" value="PLPDE_III_YBL036c_like"/>
    <property type="match status" value="1"/>
</dbReference>
<dbReference type="RefSeq" id="WP_131847496.1">
    <property type="nucleotide sequence ID" value="NZ_SLXV01000002.1"/>
</dbReference>
<dbReference type="NCBIfam" id="TIGR00044">
    <property type="entry name" value="YggS family pyridoxal phosphate-dependent enzyme"/>
    <property type="match status" value="1"/>
</dbReference>
<dbReference type="FunFam" id="3.20.20.10:FF:000018">
    <property type="entry name" value="Pyridoxal phosphate homeostasis protein"/>
    <property type="match status" value="1"/>
</dbReference>
<dbReference type="EMBL" id="SLXV01000002">
    <property type="protein sequence ID" value="TCP70407.1"/>
    <property type="molecule type" value="Genomic_DNA"/>
</dbReference>
<proteinExistence type="inferred from homology"/>
<dbReference type="PIRSF" id="PIRSF004848">
    <property type="entry name" value="YBL036c_PLPDEIII"/>
    <property type="match status" value="1"/>
</dbReference>
<dbReference type="PANTHER" id="PTHR10146">
    <property type="entry name" value="PROLINE SYNTHETASE CO-TRANSCRIBED BACTERIAL HOMOLOG PROTEIN"/>
    <property type="match status" value="1"/>
</dbReference>
<dbReference type="PROSITE" id="PS01211">
    <property type="entry name" value="UPF0001"/>
    <property type="match status" value="1"/>
</dbReference>
<evidence type="ECO:0000313" key="7">
    <source>
        <dbReference type="Proteomes" id="UP000294746"/>
    </source>
</evidence>
<evidence type="ECO:0000256" key="2">
    <source>
        <dbReference type="HAMAP-Rule" id="MF_02087"/>
    </source>
</evidence>